<dbReference type="Proteomes" id="UP000002358">
    <property type="component" value="Chromosome 5"/>
</dbReference>
<evidence type="ECO:0000313" key="7">
    <source>
        <dbReference type="EnsemblMetazoa" id="XP_031788403"/>
    </source>
</evidence>
<feature type="compositionally biased region" description="Basic and acidic residues" evidence="5">
    <location>
        <begin position="431"/>
        <end position="444"/>
    </location>
</feature>
<evidence type="ECO:0000256" key="2">
    <source>
        <dbReference type="ARBA" id="ARBA00022692"/>
    </source>
</evidence>
<dbReference type="GO" id="GO:0005886">
    <property type="term" value="C:plasma membrane"/>
    <property type="evidence" value="ECO:0007669"/>
    <property type="project" value="TreeGrafter"/>
</dbReference>
<proteinExistence type="predicted"/>
<dbReference type="PANTHER" id="PTHR11040">
    <property type="entry name" value="ZINC/IRON TRANSPORTER"/>
    <property type="match status" value="1"/>
</dbReference>
<dbReference type="OrthoDB" id="448280at2759"/>
<evidence type="ECO:0000256" key="5">
    <source>
        <dbReference type="SAM" id="MobiDB-lite"/>
    </source>
</evidence>
<evidence type="ECO:0000256" key="3">
    <source>
        <dbReference type="ARBA" id="ARBA00022989"/>
    </source>
</evidence>
<dbReference type="FunCoup" id="A0A7M7QJ13">
    <property type="interactions" value="330"/>
</dbReference>
<evidence type="ECO:0000313" key="8">
    <source>
        <dbReference type="Proteomes" id="UP000002358"/>
    </source>
</evidence>
<feature type="transmembrane region" description="Helical" evidence="6">
    <location>
        <begin position="276"/>
        <end position="295"/>
    </location>
</feature>
<dbReference type="Pfam" id="PF02535">
    <property type="entry name" value="Zip"/>
    <property type="match status" value="1"/>
</dbReference>
<keyword evidence="4 6" id="KW-0472">Membrane</keyword>
<dbReference type="InterPro" id="IPR003689">
    <property type="entry name" value="ZIP"/>
</dbReference>
<name>A0A7M7QJ13_NASVI</name>
<comment type="subcellular location">
    <subcellularLocation>
        <location evidence="1">Membrane</location>
        <topology evidence="1">Multi-pass membrane protein</topology>
    </subcellularLocation>
</comment>
<reference evidence="7" key="1">
    <citation type="submission" date="2021-01" db="UniProtKB">
        <authorList>
            <consortium name="EnsemblMetazoa"/>
        </authorList>
    </citation>
    <scope>IDENTIFICATION</scope>
</reference>
<evidence type="ECO:0000256" key="4">
    <source>
        <dbReference type="ARBA" id="ARBA00023136"/>
    </source>
</evidence>
<protein>
    <submittedName>
        <fullName evidence="7">Uncharacterized protein</fullName>
    </submittedName>
</protein>
<feature type="transmembrane region" description="Helical" evidence="6">
    <location>
        <begin position="128"/>
        <end position="148"/>
    </location>
</feature>
<dbReference type="EnsemblMetazoa" id="XM_031932543">
    <property type="protein sequence ID" value="XP_031788403"/>
    <property type="gene ID" value="LOC100124257"/>
</dbReference>
<feature type="transmembrane region" description="Helical" evidence="6">
    <location>
        <begin position="400"/>
        <end position="419"/>
    </location>
</feature>
<keyword evidence="2 6" id="KW-0812">Transmembrane</keyword>
<dbReference type="GO" id="GO:0005385">
    <property type="term" value="F:zinc ion transmembrane transporter activity"/>
    <property type="evidence" value="ECO:0007669"/>
    <property type="project" value="TreeGrafter"/>
</dbReference>
<feature type="transmembrane region" description="Helical" evidence="6">
    <location>
        <begin position="301"/>
        <end position="322"/>
    </location>
</feature>
<accession>A0A7M7QJ13</accession>
<dbReference type="GeneID" id="100124257"/>
<sequence>MEVPVVTTQPTSSGPSGTTILLLAKIGSMFVLGLGSLILGMLPLIIGRCRVKKSENRRAITSVSSASTTLSSASTLTVHSHDSTQGLLTSLLLCFGGGVLLFTTFLHLAPEVRASVELHQSNGQLANLGSLSLAELLFCCGFFFVYLVEEAVHAALTDKPESSETLLYRTVSVRRCNNNSGHPNNNNNNNTSSSGTSSAQRNSLSAQPRGWRAESSDAEEECANEAQQQPKQLAPMFVLSQNAAAELEAGGKPLVKDSLAAAAGLGHTHAGSMRSLLTVLALSFHAIFEGLAVGLEPAFSSVVYLAAAIATHKLVISFCVGMELYVAGASNRTILGYLSVFSMVTPLGIGIGLALGHFRNDSETLGPTPTILQGMAAGTLLYVVFFEVLARERANEKSGLLQLAAILVGFMLMLGLQLATAHAHNHGHSHSHGDEHGDIHNHEGEQLAGDKHNYVLGAAIERVTDKVVDVLSTTLT</sequence>
<feature type="transmembrane region" description="Helical" evidence="6">
    <location>
        <begin position="20"/>
        <end position="47"/>
    </location>
</feature>
<keyword evidence="8" id="KW-1185">Reference proteome</keyword>
<organism evidence="7 8">
    <name type="scientific">Nasonia vitripennis</name>
    <name type="common">Parasitic wasp</name>
    <dbReference type="NCBI Taxonomy" id="7425"/>
    <lineage>
        <taxon>Eukaryota</taxon>
        <taxon>Metazoa</taxon>
        <taxon>Ecdysozoa</taxon>
        <taxon>Arthropoda</taxon>
        <taxon>Hexapoda</taxon>
        <taxon>Insecta</taxon>
        <taxon>Pterygota</taxon>
        <taxon>Neoptera</taxon>
        <taxon>Endopterygota</taxon>
        <taxon>Hymenoptera</taxon>
        <taxon>Apocrita</taxon>
        <taxon>Proctotrupomorpha</taxon>
        <taxon>Chalcidoidea</taxon>
        <taxon>Pteromalidae</taxon>
        <taxon>Pteromalinae</taxon>
        <taxon>Nasonia</taxon>
    </lineage>
</organism>
<dbReference type="RefSeq" id="XP_031788403.1">
    <property type="nucleotide sequence ID" value="XM_031932543.1"/>
</dbReference>
<keyword evidence="3 6" id="KW-1133">Transmembrane helix</keyword>
<feature type="transmembrane region" description="Helical" evidence="6">
    <location>
        <begin position="334"/>
        <end position="358"/>
    </location>
</feature>
<evidence type="ECO:0000256" key="6">
    <source>
        <dbReference type="SAM" id="Phobius"/>
    </source>
</evidence>
<dbReference type="PANTHER" id="PTHR11040:SF203">
    <property type="entry name" value="FI18611P1-RELATED"/>
    <property type="match status" value="1"/>
</dbReference>
<dbReference type="InParanoid" id="A0A7M7QJ13"/>
<feature type="region of interest" description="Disordered" evidence="5">
    <location>
        <begin position="424"/>
        <end position="444"/>
    </location>
</feature>
<feature type="transmembrane region" description="Helical" evidence="6">
    <location>
        <begin position="370"/>
        <end position="388"/>
    </location>
</feature>
<feature type="transmembrane region" description="Helical" evidence="6">
    <location>
        <begin position="87"/>
        <end position="108"/>
    </location>
</feature>
<feature type="region of interest" description="Disordered" evidence="5">
    <location>
        <begin position="177"/>
        <end position="226"/>
    </location>
</feature>
<feature type="compositionally biased region" description="Low complexity" evidence="5">
    <location>
        <begin position="177"/>
        <end position="198"/>
    </location>
</feature>
<dbReference type="AlphaFoldDB" id="A0A7M7QJ13"/>
<evidence type="ECO:0000256" key="1">
    <source>
        <dbReference type="ARBA" id="ARBA00004141"/>
    </source>
</evidence>